<reference evidence="5" key="1">
    <citation type="submission" date="2023-06" db="EMBL/GenBank/DDBJ databases">
        <title>Genome-scale phylogeny and comparative genomics of the fungal order Sordariales.</title>
        <authorList>
            <consortium name="Lawrence Berkeley National Laboratory"/>
            <person name="Hensen N."/>
            <person name="Bonometti L."/>
            <person name="Westerberg I."/>
            <person name="Brannstrom I.O."/>
            <person name="Guillou S."/>
            <person name="Cros-Aarteil S."/>
            <person name="Calhoun S."/>
            <person name="Haridas S."/>
            <person name="Kuo A."/>
            <person name="Mondo S."/>
            <person name="Pangilinan J."/>
            <person name="Riley R."/>
            <person name="Labutti K."/>
            <person name="Andreopoulos B."/>
            <person name="Lipzen A."/>
            <person name="Chen C."/>
            <person name="Yanf M."/>
            <person name="Daum C."/>
            <person name="Ng V."/>
            <person name="Clum A."/>
            <person name="Steindorff A."/>
            <person name="Ohm R."/>
            <person name="Martin F."/>
            <person name="Silar P."/>
            <person name="Natvig D."/>
            <person name="Lalanne C."/>
            <person name="Gautier V."/>
            <person name="Ament-Velasquez S.L."/>
            <person name="Kruys A."/>
            <person name="Hutchinson M.I."/>
            <person name="Powell A.J."/>
            <person name="Barry K."/>
            <person name="Miller A.N."/>
            <person name="Grigoriev I.V."/>
            <person name="Debuchy R."/>
            <person name="Gladieux P."/>
            <person name="Thoren M.H."/>
            <person name="Johannesson H."/>
        </authorList>
    </citation>
    <scope>NUCLEOTIDE SEQUENCE</scope>
    <source>
        <strain evidence="5">CBS 606.72</strain>
    </source>
</reference>
<evidence type="ECO:0000313" key="6">
    <source>
        <dbReference type="Proteomes" id="UP001175000"/>
    </source>
</evidence>
<organism evidence="5 6">
    <name type="scientific">Immersiella caudata</name>
    <dbReference type="NCBI Taxonomy" id="314043"/>
    <lineage>
        <taxon>Eukaryota</taxon>
        <taxon>Fungi</taxon>
        <taxon>Dikarya</taxon>
        <taxon>Ascomycota</taxon>
        <taxon>Pezizomycotina</taxon>
        <taxon>Sordariomycetes</taxon>
        <taxon>Sordariomycetidae</taxon>
        <taxon>Sordariales</taxon>
        <taxon>Lasiosphaeriaceae</taxon>
        <taxon>Immersiella</taxon>
    </lineage>
</organism>
<evidence type="ECO:0000259" key="4">
    <source>
        <dbReference type="Pfam" id="PF25053"/>
    </source>
</evidence>
<feature type="region of interest" description="Disordered" evidence="2">
    <location>
        <begin position="866"/>
        <end position="888"/>
    </location>
</feature>
<dbReference type="InterPro" id="IPR056693">
    <property type="entry name" value="DUF7791"/>
</dbReference>
<protein>
    <recommendedName>
        <fullName evidence="7">NACHT domain-containing protein</fullName>
    </recommendedName>
</protein>
<evidence type="ECO:0008006" key="7">
    <source>
        <dbReference type="Google" id="ProtNLM"/>
    </source>
</evidence>
<dbReference type="Gene3D" id="3.40.50.300">
    <property type="entry name" value="P-loop containing nucleotide triphosphate hydrolases"/>
    <property type="match status" value="1"/>
</dbReference>
<dbReference type="Pfam" id="PF25053">
    <property type="entry name" value="DUF7791"/>
    <property type="match status" value="1"/>
</dbReference>
<sequence length="1046" mass="119487">MDGISAISFTASIASLVDLCCNIVRGSYEIYRSELGSPRGHAQIGTVLDDLDNVAKTLTTNFVKSDSTHSEPLRKLARDCLAASTELSDVLNDIRRKEGNRVWRSLEAKWKSMRKEGVLAALEQRLDFLRLELLLRLNLVISEEQSLVKSKLESIENDNFHSSIRTENEIRAVQEAIGNLEGRLLSALSFDASRVNGDDTLALVRTDLTEVLRALEVIPKAPTTEEIVLRRLHFPTANTRMESIVDAEFGTFEWLLESDGISKQGDKKLTEARQSFLQWLENDDDKVYHISGKAGSGKSTLMKYLCQHSRLQTTLSRWAGDKKLVFASYFFWNSGQVEQKTLGGLYRSLLLDTLKQCPELIKEAFPQCWVDETPHCVEGIHAPFSISELKQAAEVVFRKPRLPNHRFCFFIDGLDEFDADLHTDHWDLARLLRNWTANSLDVKICVSSRPHEEFLQCFDPSSRIHLHQLTHGDVERFVCGALERGAIHATNTVSLDIEKVAKDIAERAEGVFLWVRLVVRSLVNGIRHRYSSTMLKDRLDKIPRGLEALFDQLFSDIDPSDRDRSDMVFLLVASGDVKDALMYSWLDDLFDPEFPYNLPSRVYSDAEILSLQETVRSQLANLTKGLVEMNPRFPSVDLAAARGWECDIMGLRDVYFGQRVDFFHRTVQDYLNDPGRLAVAKHRLKGRFNIADAIPRLRLALFKFARTMPCYFRPQGLGQTALIECFETLFDEKYLTGSTPRFLDECESALDHHRQTPFTYHEVAGQEHPGIVAWGQGWNNCASGEALTGDDLSYLHWLVSYRNRSFDDYVMQRLLSEPRDLLSRHGPSLLFASSSSYLQRGRLDIHPEESLPFRLLAAGVSPNGEIDVKYSPDEDDSSSSHDKPDHAASWPRGVTTMWTAFIFLVAETNMNDFRFVQDYMRKRSPQVFLLVEELLRHGADPDVSFDLELSRDEAREWGRDQLSVTLEDIVMYIGPPHQEKVLEMVHAGQKGKGSWLWQAFGAKTERELKYRRGRIDEFNTEERGYRVKTAYARERVLEGNFFVNLW</sequence>
<evidence type="ECO:0000256" key="2">
    <source>
        <dbReference type="SAM" id="MobiDB-lite"/>
    </source>
</evidence>
<keyword evidence="6" id="KW-1185">Reference proteome</keyword>
<dbReference type="InterPro" id="IPR056884">
    <property type="entry name" value="NPHP3-like_N"/>
</dbReference>
<keyword evidence="1" id="KW-0677">Repeat</keyword>
<proteinExistence type="predicted"/>
<dbReference type="AlphaFoldDB" id="A0AA39T253"/>
<name>A0AA39T253_9PEZI</name>
<dbReference type="InterPro" id="IPR027417">
    <property type="entry name" value="P-loop_NTPase"/>
</dbReference>
<dbReference type="EMBL" id="JAULSU010000007">
    <property type="protein sequence ID" value="KAK0612241.1"/>
    <property type="molecule type" value="Genomic_DNA"/>
</dbReference>
<feature type="domain" description="Nephrocystin 3-like N-terminal" evidence="3">
    <location>
        <begin position="273"/>
        <end position="449"/>
    </location>
</feature>
<dbReference type="Pfam" id="PF24883">
    <property type="entry name" value="NPHP3_N"/>
    <property type="match status" value="1"/>
</dbReference>
<feature type="domain" description="DUF7791" evidence="4">
    <location>
        <begin position="580"/>
        <end position="703"/>
    </location>
</feature>
<dbReference type="SUPFAM" id="SSF52540">
    <property type="entry name" value="P-loop containing nucleoside triphosphate hydrolases"/>
    <property type="match status" value="1"/>
</dbReference>
<dbReference type="PANTHER" id="PTHR10039">
    <property type="entry name" value="AMELOGENIN"/>
    <property type="match status" value="1"/>
</dbReference>
<comment type="caution">
    <text evidence="5">The sequence shown here is derived from an EMBL/GenBank/DDBJ whole genome shotgun (WGS) entry which is preliminary data.</text>
</comment>
<dbReference type="Proteomes" id="UP001175000">
    <property type="component" value="Unassembled WGS sequence"/>
</dbReference>
<dbReference type="PANTHER" id="PTHR10039:SF5">
    <property type="entry name" value="NACHT DOMAIN-CONTAINING PROTEIN"/>
    <property type="match status" value="1"/>
</dbReference>
<evidence type="ECO:0000256" key="1">
    <source>
        <dbReference type="ARBA" id="ARBA00022737"/>
    </source>
</evidence>
<feature type="compositionally biased region" description="Basic and acidic residues" evidence="2">
    <location>
        <begin position="866"/>
        <end position="886"/>
    </location>
</feature>
<evidence type="ECO:0000313" key="5">
    <source>
        <dbReference type="EMBL" id="KAK0612241.1"/>
    </source>
</evidence>
<accession>A0AA39T253</accession>
<evidence type="ECO:0000259" key="3">
    <source>
        <dbReference type="Pfam" id="PF24883"/>
    </source>
</evidence>
<gene>
    <name evidence="5" type="ORF">B0T14DRAFT_608152</name>
</gene>